<gene>
    <name evidence="2" type="ORF">LIPSTDRAFT_66997</name>
</gene>
<dbReference type="OrthoDB" id="1939383at2759"/>
<protein>
    <submittedName>
        <fullName evidence="2">Uncharacterized protein</fullName>
    </submittedName>
</protein>
<feature type="non-terminal residue" evidence="2">
    <location>
        <position position="1"/>
    </location>
</feature>
<keyword evidence="3" id="KW-1185">Reference proteome</keyword>
<sequence>LNVNEIKKLKDKGKRISGFAAKELARSSALAQDYIVVSANSCEYGVRTRSMESFPVRLDRRTSSTPCQTIAVDNDTPICRPPTTRRLPGRLHKSRDRSNEFFARRLNVCGRCKKPMRHNARSCTEPI</sequence>
<organism evidence="2 3">
    <name type="scientific">Lipomyces starkeyi NRRL Y-11557</name>
    <dbReference type="NCBI Taxonomy" id="675824"/>
    <lineage>
        <taxon>Eukaryota</taxon>
        <taxon>Fungi</taxon>
        <taxon>Dikarya</taxon>
        <taxon>Ascomycota</taxon>
        <taxon>Saccharomycotina</taxon>
        <taxon>Lipomycetes</taxon>
        <taxon>Lipomycetales</taxon>
        <taxon>Lipomycetaceae</taxon>
        <taxon>Lipomyces</taxon>
    </lineage>
</organism>
<dbReference type="Proteomes" id="UP000094385">
    <property type="component" value="Unassembled WGS sequence"/>
</dbReference>
<dbReference type="EMBL" id="KV454289">
    <property type="protein sequence ID" value="ODQ76138.1"/>
    <property type="molecule type" value="Genomic_DNA"/>
</dbReference>
<accession>A0A1E3QEX9</accession>
<proteinExistence type="predicted"/>
<evidence type="ECO:0000256" key="1">
    <source>
        <dbReference type="SAM" id="MobiDB-lite"/>
    </source>
</evidence>
<feature type="region of interest" description="Disordered" evidence="1">
    <location>
        <begin position="72"/>
        <end position="93"/>
    </location>
</feature>
<name>A0A1E3QEX9_LIPST</name>
<dbReference type="AlphaFoldDB" id="A0A1E3QEX9"/>
<evidence type="ECO:0000313" key="3">
    <source>
        <dbReference type="Proteomes" id="UP000094385"/>
    </source>
</evidence>
<reference evidence="2 3" key="1">
    <citation type="journal article" date="2016" name="Proc. Natl. Acad. Sci. U.S.A.">
        <title>Comparative genomics of biotechnologically important yeasts.</title>
        <authorList>
            <person name="Riley R."/>
            <person name="Haridas S."/>
            <person name="Wolfe K.H."/>
            <person name="Lopes M.R."/>
            <person name="Hittinger C.T."/>
            <person name="Goeker M."/>
            <person name="Salamov A.A."/>
            <person name="Wisecaver J.H."/>
            <person name="Long T.M."/>
            <person name="Calvey C.H."/>
            <person name="Aerts A.L."/>
            <person name="Barry K.W."/>
            <person name="Choi C."/>
            <person name="Clum A."/>
            <person name="Coughlan A.Y."/>
            <person name="Deshpande S."/>
            <person name="Douglass A.P."/>
            <person name="Hanson S.J."/>
            <person name="Klenk H.-P."/>
            <person name="LaButti K.M."/>
            <person name="Lapidus A."/>
            <person name="Lindquist E.A."/>
            <person name="Lipzen A.M."/>
            <person name="Meier-Kolthoff J.P."/>
            <person name="Ohm R.A."/>
            <person name="Otillar R.P."/>
            <person name="Pangilinan J.L."/>
            <person name="Peng Y."/>
            <person name="Rokas A."/>
            <person name="Rosa C.A."/>
            <person name="Scheuner C."/>
            <person name="Sibirny A.A."/>
            <person name="Slot J.C."/>
            <person name="Stielow J.B."/>
            <person name="Sun H."/>
            <person name="Kurtzman C.P."/>
            <person name="Blackwell M."/>
            <person name="Grigoriev I.V."/>
            <person name="Jeffries T.W."/>
        </authorList>
    </citation>
    <scope>NUCLEOTIDE SEQUENCE [LARGE SCALE GENOMIC DNA]</scope>
    <source>
        <strain evidence="2 3">NRRL Y-11557</strain>
    </source>
</reference>
<evidence type="ECO:0000313" key="2">
    <source>
        <dbReference type="EMBL" id="ODQ76138.1"/>
    </source>
</evidence>